<dbReference type="Proteomes" id="UP000799778">
    <property type="component" value="Unassembled WGS sequence"/>
</dbReference>
<name>A0A6A5XSF0_9PLEO</name>
<proteinExistence type="predicted"/>
<protein>
    <submittedName>
        <fullName evidence="1">Uncharacterized protein</fullName>
    </submittedName>
</protein>
<dbReference type="GeneID" id="54279170"/>
<keyword evidence="2" id="KW-1185">Reference proteome</keyword>
<gene>
    <name evidence="1" type="ORF">BU24DRAFT_197059</name>
</gene>
<dbReference type="AlphaFoldDB" id="A0A6A5XSF0"/>
<dbReference type="PANTHER" id="PTHR38790">
    <property type="entry name" value="2EXR DOMAIN-CONTAINING PROTEIN-RELATED"/>
    <property type="match status" value="1"/>
</dbReference>
<dbReference type="OrthoDB" id="62952at2759"/>
<sequence>MVRIPRRTHSVSGPPTVHCMWKDVACCCNMVKIHQFHSSMMALRRNPERKCREWSLNSRIESINSIASSPSRQRTADHRFSYAPIPPRIGDRQSSQRVPTQPFRFFDLPREVRDHVYSYLVIRRGKSVPILEAKSILRGQKKRVTSQRTRERLNLKRIQSGRRPLAPREPASEPVVHLNLLQTSRLLHFEASDYLYQNWFAISLDNFPITTIDTPYGWNLGRISKMQLELQLKDVERMNSYVDWSTFFANFPSLRLLRIIPTFHPRYYDWARTELRTWHDAHFVFRAFFRELMASIPPNIHLKLGPSLDPEDDMQLEGRAPIPQIVLQQMCCDIGVRVPSGRGIEERHLAVGRVIDVHGQGHP</sequence>
<dbReference type="PANTHER" id="PTHR38790:SF9">
    <property type="entry name" value="F-BOX DOMAIN-CONTAINING PROTEIN"/>
    <property type="match status" value="1"/>
</dbReference>
<dbReference type="EMBL" id="ML978069">
    <property type="protein sequence ID" value="KAF2016228.1"/>
    <property type="molecule type" value="Genomic_DNA"/>
</dbReference>
<dbReference type="RefSeq" id="XP_033384567.1">
    <property type="nucleotide sequence ID" value="XM_033521773.1"/>
</dbReference>
<organism evidence="1 2">
    <name type="scientific">Aaosphaeria arxii CBS 175.79</name>
    <dbReference type="NCBI Taxonomy" id="1450172"/>
    <lineage>
        <taxon>Eukaryota</taxon>
        <taxon>Fungi</taxon>
        <taxon>Dikarya</taxon>
        <taxon>Ascomycota</taxon>
        <taxon>Pezizomycotina</taxon>
        <taxon>Dothideomycetes</taxon>
        <taxon>Pleosporomycetidae</taxon>
        <taxon>Pleosporales</taxon>
        <taxon>Pleosporales incertae sedis</taxon>
        <taxon>Aaosphaeria</taxon>
    </lineage>
</organism>
<accession>A0A6A5XSF0</accession>
<evidence type="ECO:0000313" key="2">
    <source>
        <dbReference type="Proteomes" id="UP000799778"/>
    </source>
</evidence>
<evidence type="ECO:0000313" key="1">
    <source>
        <dbReference type="EMBL" id="KAF2016228.1"/>
    </source>
</evidence>
<reference evidence="1" key="1">
    <citation type="journal article" date="2020" name="Stud. Mycol.">
        <title>101 Dothideomycetes genomes: a test case for predicting lifestyles and emergence of pathogens.</title>
        <authorList>
            <person name="Haridas S."/>
            <person name="Albert R."/>
            <person name="Binder M."/>
            <person name="Bloem J."/>
            <person name="Labutti K."/>
            <person name="Salamov A."/>
            <person name="Andreopoulos B."/>
            <person name="Baker S."/>
            <person name="Barry K."/>
            <person name="Bills G."/>
            <person name="Bluhm B."/>
            <person name="Cannon C."/>
            <person name="Castanera R."/>
            <person name="Culley D."/>
            <person name="Daum C."/>
            <person name="Ezra D."/>
            <person name="Gonzalez J."/>
            <person name="Henrissat B."/>
            <person name="Kuo A."/>
            <person name="Liang C."/>
            <person name="Lipzen A."/>
            <person name="Lutzoni F."/>
            <person name="Magnuson J."/>
            <person name="Mondo S."/>
            <person name="Nolan M."/>
            <person name="Ohm R."/>
            <person name="Pangilinan J."/>
            <person name="Park H.-J."/>
            <person name="Ramirez L."/>
            <person name="Alfaro M."/>
            <person name="Sun H."/>
            <person name="Tritt A."/>
            <person name="Yoshinaga Y."/>
            <person name="Zwiers L.-H."/>
            <person name="Turgeon B."/>
            <person name="Goodwin S."/>
            <person name="Spatafora J."/>
            <person name="Crous P."/>
            <person name="Grigoriev I."/>
        </authorList>
    </citation>
    <scope>NUCLEOTIDE SEQUENCE</scope>
    <source>
        <strain evidence="1">CBS 175.79</strain>
    </source>
</reference>